<keyword evidence="1" id="KW-0479">Metal-binding</keyword>
<protein>
    <submittedName>
        <fullName evidence="6">TraR/DksA C4-type zinc finger protein</fullName>
    </submittedName>
</protein>
<dbReference type="InterPro" id="IPR000962">
    <property type="entry name" value="Znf_DskA_TraR"/>
</dbReference>
<keyword evidence="2" id="KW-0863">Zinc-finger</keyword>
<accession>A0ABW8TGH0</accession>
<dbReference type="InterPro" id="IPR014240">
    <property type="entry name" value="YteA"/>
</dbReference>
<organism evidence="6 7">
    <name type="scientific">Clostridium neuense</name>
    <dbReference type="NCBI Taxonomy" id="1728934"/>
    <lineage>
        <taxon>Bacteria</taxon>
        <taxon>Bacillati</taxon>
        <taxon>Bacillota</taxon>
        <taxon>Clostridia</taxon>
        <taxon>Eubacteriales</taxon>
        <taxon>Clostridiaceae</taxon>
        <taxon>Clostridium</taxon>
    </lineage>
</organism>
<dbReference type="EMBL" id="JBJIAA010000011">
    <property type="protein sequence ID" value="MFL0251589.1"/>
    <property type="molecule type" value="Genomic_DNA"/>
</dbReference>
<dbReference type="RefSeq" id="WP_406788241.1">
    <property type="nucleotide sequence ID" value="NZ_JBJIAA010000011.1"/>
</dbReference>
<dbReference type="Proteomes" id="UP001623592">
    <property type="component" value="Unassembled WGS sequence"/>
</dbReference>
<evidence type="ECO:0000256" key="3">
    <source>
        <dbReference type="ARBA" id="ARBA00022833"/>
    </source>
</evidence>
<feature type="domain" description="Zinc finger DksA/TraR C4-type" evidence="5">
    <location>
        <begin position="87"/>
        <end position="119"/>
    </location>
</feature>
<proteinExistence type="predicted"/>
<comment type="caution">
    <text evidence="6">The sequence shown here is derived from an EMBL/GenBank/DDBJ whole genome shotgun (WGS) entry which is preliminary data.</text>
</comment>
<dbReference type="SUPFAM" id="SSF109635">
    <property type="entry name" value="DnaK suppressor protein DksA, alpha-hairpin domain"/>
    <property type="match status" value="1"/>
</dbReference>
<evidence type="ECO:0000256" key="2">
    <source>
        <dbReference type="ARBA" id="ARBA00022771"/>
    </source>
</evidence>
<dbReference type="PANTHER" id="PTHR33823">
    <property type="entry name" value="RNA POLYMERASE-BINDING TRANSCRIPTION FACTOR DKSA-RELATED"/>
    <property type="match status" value="1"/>
</dbReference>
<evidence type="ECO:0000259" key="5">
    <source>
        <dbReference type="Pfam" id="PF01258"/>
    </source>
</evidence>
<keyword evidence="7" id="KW-1185">Reference proteome</keyword>
<name>A0ABW8TGH0_9CLOT</name>
<sequence length="201" mass="23262">MEKNKLDYYEKKLINEKNKVNDLIRNMRKNETIDSKSEIASELSFYDNHPSDLATEINDIEKGMALRENETTILEKIDAAINRIQDGTYGICKNCGEKISEERLEFLPYAENCVKCQTKIASIKPRPGDNRPVEEEVLGYPFTTGYTRYSSKTGFDLEDSYEAVQNFDKRPNTMDDFIDDDEYVDFMDKVSNAQYKAQLPD</sequence>
<reference evidence="6 7" key="1">
    <citation type="submission" date="2024-11" db="EMBL/GenBank/DDBJ databases">
        <authorList>
            <person name="Heng Y.C."/>
            <person name="Lim A.C.H."/>
            <person name="Lee J.K.Y."/>
            <person name="Kittelmann S."/>
        </authorList>
    </citation>
    <scope>NUCLEOTIDE SEQUENCE [LARGE SCALE GENOMIC DNA]</scope>
    <source>
        <strain evidence="6 7">WILCCON 0114</strain>
    </source>
</reference>
<dbReference type="PROSITE" id="PS51128">
    <property type="entry name" value="ZF_DKSA_2"/>
    <property type="match status" value="1"/>
</dbReference>
<dbReference type="PANTHER" id="PTHR33823:SF4">
    <property type="entry name" value="GENERAL STRESS PROTEIN 16O"/>
    <property type="match status" value="1"/>
</dbReference>
<dbReference type="SUPFAM" id="SSF57716">
    <property type="entry name" value="Glucocorticoid receptor-like (DNA-binding domain)"/>
    <property type="match status" value="1"/>
</dbReference>
<dbReference type="Gene3D" id="1.20.120.910">
    <property type="entry name" value="DksA, coiled-coil domain"/>
    <property type="match status" value="1"/>
</dbReference>
<evidence type="ECO:0000313" key="7">
    <source>
        <dbReference type="Proteomes" id="UP001623592"/>
    </source>
</evidence>
<dbReference type="Pfam" id="PF01258">
    <property type="entry name" value="zf-dskA_traR"/>
    <property type="match status" value="1"/>
</dbReference>
<keyword evidence="3" id="KW-0862">Zinc</keyword>
<evidence type="ECO:0000256" key="4">
    <source>
        <dbReference type="PROSITE-ProRule" id="PRU00510"/>
    </source>
</evidence>
<feature type="zinc finger region" description="dksA C4-type" evidence="4">
    <location>
        <begin position="92"/>
        <end position="116"/>
    </location>
</feature>
<evidence type="ECO:0000256" key="1">
    <source>
        <dbReference type="ARBA" id="ARBA00022723"/>
    </source>
</evidence>
<dbReference type="NCBIfam" id="TIGR02890">
    <property type="entry name" value="bacill_yteA"/>
    <property type="match status" value="1"/>
</dbReference>
<dbReference type="InterPro" id="IPR037187">
    <property type="entry name" value="DnaK_N"/>
</dbReference>
<evidence type="ECO:0000313" key="6">
    <source>
        <dbReference type="EMBL" id="MFL0251589.1"/>
    </source>
</evidence>
<gene>
    <name evidence="6" type="ORF">ACJDT4_14295</name>
</gene>